<evidence type="ECO:0000256" key="2">
    <source>
        <dbReference type="ARBA" id="ARBA00022801"/>
    </source>
</evidence>
<proteinExistence type="inferred from homology"/>
<evidence type="ECO:0000259" key="4">
    <source>
        <dbReference type="Pfam" id="PF03061"/>
    </source>
</evidence>
<dbReference type="SUPFAM" id="SSF54637">
    <property type="entry name" value="Thioesterase/thiol ester dehydrase-isomerase"/>
    <property type="match status" value="1"/>
</dbReference>
<dbReference type="EMBL" id="BAAAZW010000004">
    <property type="protein sequence ID" value="GAA3956669.1"/>
    <property type="molecule type" value="Genomic_DNA"/>
</dbReference>
<dbReference type="NCBIfam" id="TIGR00369">
    <property type="entry name" value="unchar_dom_1"/>
    <property type="match status" value="1"/>
</dbReference>
<dbReference type="InterPro" id="IPR003736">
    <property type="entry name" value="PAAI_dom"/>
</dbReference>
<dbReference type="Proteomes" id="UP001418444">
    <property type="component" value="Unassembled WGS sequence"/>
</dbReference>
<gene>
    <name evidence="5" type="ORF">GCM10022231_14480</name>
</gene>
<dbReference type="RefSeq" id="WP_344782144.1">
    <property type="nucleotide sequence ID" value="NZ_BAAAZW010000004.1"/>
</dbReference>
<evidence type="ECO:0000256" key="1">
    <source>
        <dbReference type="ARBA" id="ARBA00008324"/>
    </source>
</evidence>
<keyword evidence="6" id="KW-1185">Reference proteome</keyword>
<feature type="domain" description="Thioesterase" evidence="4">
    <location>
        <begin position="49"/>
        <end position="126"/>
    </location>
</feature>
<evidence type="ECO:0000313" key="6">
    <source>
        <dbReference type="Proteomes" id="UP001418444"/>
    </source>
</evidence>
<comment type="caution">
    <text evidence="5">The sequence shown here is derived from an EMBL/GenBank/DDBJ whole genome shotgun (WGS) entry which is preliminary data.</text>
</comment>
<dbReference type="PANTHER" id="PTHR21660">
    <property type="entry name" value="THIOESTERASE SUPERFAMILY MEMBER-RELATED"/>
    <property type="match status" value="1"/>
</dbReference>
<dbReference type="Pfam" id="PF03061">
    <property type="entry name" value="4HBT"/>
    <property type="match status" value="1"/>
</dbReference>
<dbReference type="CDD" id="cd03443">
    <property type="entry name" value="PaaI_thioesterase"/>
    <property type="match status" value="1"/>
</dbReference>
<keyword evidence="2" id="KW-0378">Hydrolase</keyword>
<organism evidence="5 6">
    <name type="scientific">Gordonia caeni</name>
    <dbReference type="NCBI Taxonomy" id="1007097"/>
    <lineage>
        <taxon>Bacteria</taxon>
        <taxon>Bacillati</taxon>
        <taxon>Actinomycetota</taxon>
        <taxon>Actinomycetes</taxon>
        <taxon>Mycobacteriales</taxon>
        <taxon>Gordoniaceae</taxon>
        <taxon>Gordonia</taxon>
    </lineage>
</organism>
<protein>
    <submittedName>
        <fullName evidence="5">Hotdog fold thioesterase</fullName>
    </submittedName>
</protein>
<evidence type="ECO:0000313" key="5">
    <source>
        <dbReference type="EMBL" id="GAA3956669.1"/>
    </source>
</evidence>
<dbReference type="InterPro" id="IPR039298">
    <property type="entry name" value="ACOT13"/>
</dbReference>
<accession>A0ABP7NZF7</accession>
<feature type="region of interest" description="Disordered" evidence="3">
    <location>
        <begin position="139"/>
        <end position="158"/>
    </location>
</feature>
<sequence length="158" mass="15812">MHSLASHWIDDILLASPVARGLGISVEAAQADRIVARLPYSDGVTTTPGVIHGGVIATLIDTAGAMASASGLAPGDGATGGATSHLTVTYLAPAGSELTATATVVHRTRSATVTNVHVHDAQGRPVATGQVSSRIFRRPSAGVPEGAETEKRTGAGTG</sequence>
<reference evidence="6" key="1">
    <citation type="journal article" date="2019" name="Int. J. Syst. Evol. Microbiol.">
        <title>The Global Catalogue of Microorganisms (GCM) 10K type strain sequencing project: providing services to taxonomists for standard genome sequencing and annotation.</title>
        <authorList>
            <consortium name="The Broad Institute Genomics Platform"/>
            <consortium name="The Broad Institute Genome Sequencing Center for Infectious Disease"/>
            <person name="Wu L."/>
            <person name="Ma J."/>
        </authorList>
    </citation>
    <scope>NUCLEOTIDE SEQUENCE [LARGE SCALE GENOMIC DNA]</scope>
    <source>
        <strain evidence="6">JCM 16923</strain>
    </source>
</reference>
<name>A0ABP7NZF7_9ACTN</name>
<dbReference type="PANTHER" id="PTHR21660:SF1">
    <property type="entry name" value="ACYL-COENZYME A THIOESTERASE 13"/>
    <property type="match status" value="1"/>
</dbReference>
<dbReference type="InterPro" id="IPR029069">
    <property type="entry name" value="HotDog_dom_sf"/>
</dbReference>
<evidence type="ECO:0000256" key="3">
    <source>
        <dbReference type="SAM" id="MobiDB-lite"/>
    </source>
</evidence>
<dbReference type="InterPro" id="IPR006683">
    <property type="entry name" value="Thioestr_dom"/>
</dbReference>
<feature type="compositionally biased region" description="Basic and acidic residues" evidence="3">
    <location>
        <begin position="148"/>
        <end position="158"/>
    </location>
</feature>
<dbReference type="Gene3D" id="3.10.129.10">
    <property type="entry name" value="Hotdog Thioesterase"/>
    <property type="match status" value="1"/>
</dbReference>
<comment type="similarity">
    <text evidence="1">Belongs to the thioesterase PaaI family.</text>
</comment>